<comment type="subcellular location">
    <subcellularLocation>
        <location evidence="1">Cytoplasm</location>
    </subcellularLocation>
</comment>
<evidence type="ECO:0000256" key="2">
    <source>
        <dbReference type="ARBA" id="ARBA00008226"/>
    </source>
</evidence>
<dbReference type="Pfam" id="PF00587">
    <property type="entry name" value="tRNA-synt_2b"/>
    <property type="match status" value="1"/>
</dbReference>
<reference evidence="14" key="1">
    <citation type="submission" date="2021-08" db="EMBL/GenBank/DDBJ databases">
        <title>WGS assembly of Ceratopteris richardii.</title>
        <authorList>
            <person name="Marchant D.B."/>
            <person name="Chen G."/>
            <person name="Jenkins J."/>
            <person name="Shu S."/>
            <person name="Leebens-Mack J."/>
            <person name="Grimwood J."/>
            <person name="Schmutz J."/>
            <person name="Soltis P."/>
            <person name="Soltis D."/>
            <person name="Chen Z.-H."/>
        </authorList>
    </citation>
    <scope>NUCLEOTIDE SEQUENCE</scope>
    <source>
        <strain evidence="14">Whitten #5841</strain>
        <tissue evidence="14">Leaf</tissue>
    </source>
</reference>
<dbReference type="Gene3D" id="3.30.930.10">
    <property type="entry name" value="Bira Bifunctional Protein, Domain 2"/>
    <property type="match status" value="1"/>
</dbReference>
<keyword evidence="5" id="KW-0436">Ligase</keyword>
<dbReference type="InterPro" id="IPR004154">
    <property type="entry name" value="Anticodon-bd"/>
</dbReference>
<dbReference type="FunFam" id="3.30.930.10:FF:000009">
    <property type="entry name" value="Threonine--tRNA ligase 2, cytoplasmic"/>
    <property type="match status" value="1"/>
</dbReference>
<dbReference type="PROSITE" id="PS51880">
    <property type="entry name" value="TGS"/>
    <property type="match status" value="1"/>
</dbReference>
<evidence type="ECO:0000256" key="6">
    <source>
        <dbReference type="ARBA" id="ARBA00022741"/>
    </source>
</evidence>
<dbReference type="GO" id="GO:0005739">
    <property type="term" value="C:mitochondrion"/>
    <property type="evidence" value="ECO:0007669"/>
    <property type="project" value="TreeGrafter"/>
</dbReference>
<evidence type="ECO:0000259" key="12">
    <source>
        <dbReference type="PROSITE" id="PS50862"/>
    </source>
</evidence>
<feature type="domain" description="Aminoacyl-transfer RNA synthetases class-II family profile" evidence="12">
    <location>
        <begin position="372"/>
        <end position="638"/>
    </location>
</feature>
<dbReference type="PRINTS" id="PR01047">
    <property type="entry name" value="TRNASYNTHTHR"/>
</dbReference>
<dbReference type="SUPFAM" id="SSF81271">
    <property type="entry name" value="TGS-like"/>
    <property type="match status" value="1"/>
</dbReference>
<dbReference type="GO" id="GO:0004829">
    <property type="term" value="F:threonine-tRNA ligase activity"/>
    <property type="evidence" value="ECO:0007669"/>
    <property type="project" value="UniProtKB-EC"/>
</dbReference>
<dbReference type="SMART" id="SM00863">
    <property type="entry name" value="tRNA_SAD"/>
    <property type="match status" value="1"/>
</dbReference>
<evidence type="ECO:0000313" key="15">
    <source>
        <dbReference type="Proteomes" id="UP000825935"/>
    </source>
</evidence>
<dbReference type="InterPro" id="IPR012675">
    <property type="entry name" value="Beta-grasp_dom_sf"/>
</dbReference>
<evidence type="ECO:0000259" key="13">
    <source>
        <dbReference type="PROSITE" id="PS51880"/>
    </source>
</evidence>
<dbReference type="Gene3D" id="3.40.50.800">
    <property type="entry name" value="Anticodon-binding domain"/>
    <property type="match status" value="1"/>
</dbReference>
<evidence type="ECO:0000256" key="10">
    <source>
        <dbReference type="ARBA" id="ARBA00031900"/>
    </source>
</evidence>
<gene>
    <name evidence="14" type="ORF">KP509_13G009700</name>
</gene>
<evidence type="ECO:0000256" key="4">
    <source>
        <dbReference type="ARBA" id="ARBA00022490"/>
    </source>
</evidence>
<dbReference type="InterPro" id="IPR033728">
    <property type="entry name" value="ThrRS_core"/>
</dbReference>
<comment type="caution">
    <text evidence="14">The sequence shown here is derived from an EMBL/GenBank/DDBJ whole genome shotgun (WGS) entry which is preliminary data.</text>
</comment>
<keyword evidence="4" id="KW-0963">Cytoplasm</keyword>
<dbReference type="NCBIfam" id="TIGR00418">
    <property type="entry name" value="thrS"/>
    <property type="match status" value="1"/>
</dbReference>
<dbReference type="FunFam" id="3.10.20.30:FF:000006">
    <property type="entry name" value="Threonine--tRNA ligase, cytoplasmic"/>
    <property type="match status" value="1"/>
</dbReference>
<dbReference type="FunFam" id="3.40.50.800:FF:000019">
    <property type="entry name" value="Threonine--tRNA ligase mitochondrial 1"/>
    <property type="match status" value="1"/>
</dbReference>
<dbReference type="Pfam" id="PF03129">
    <property type="entry name" value="HGTP_anticodon"/>
    <property type="match status" value="1"/>
</dbReference>
<dbReference type="CDD" id="cd00771">
    <property type="entry name" value="ThrRS_core"/>
    <property type="match status" value="1"/>
</dbReference>
<dbReference type="PANTHER" id="PTHR11451:SF46">
    <property type="entry name" value="THREONINE--TRNA LIGASE"/>
    <property type="match status" value="1"/>
</dbReference>
<dbReference type="Proteomes" id="UP000825935">
    <property type="component" value="Chromosome 13"/>
</dbReference>
<sequence>MLLRHVFYQAVRLPVSRVLDLANTHSSTLIGRISPCARLSLCVCRALTMAPAPAQSKQQGKDNGPIVSIDKDQAYLDAVLSKRIEMFKRIQNEQEIRYEQIGGAPLKVTLPNGAVKEARKWITKPVDIAMEINPKGYHNWVISKVNGTIWDMARPLEEDCAVEFFSPDTNEGRDTFWHSSAHILGEALELEYGCKLCIGPCTTRGEGFYYDAFYGDVTLNENHFERIKAQAVNITKEKQLFERIEVTREQALELFAENKFKIEIINELPEDKTITVYRCGNLVDLCRGPHIPNTSCVKAFAVLKASASYWRGKADRESLQRVYGISYTDPKKLKEYLHQIEEAKKRDHRVLGQAQELFFFHRLSPGSCFFLPHGARIYNRLVEFIRKEYWKGGYQEVISPNIFNMDLWETSGHAANYKENMFTFEVEKQEYGLKPMNCPSHCLMFQHRVRSYRELPLRLADFGVLHRNELSGALTGLTRVRRFQQDDAHIFCMESQVSNEVKGVLEMLQRVYEIFGFTFELMLSTRPEKYLGEIATWDRAEKALEDALNSFGKPWQINEADGAFYGPKIDIQVFDALKRKFQCGTLQLDFQLPQRFDLTFSAEDEAKRERPVMIHRAILGSVERMLAMLLEHYGGKWPFWLSPRQVLICPVSAKFFDYAHQVRDQIHNAGFYVDTDSTDRKLDKKIREAQLAQYNYILVVGEKESSDGTVNVRTRDDNQVRGAVSIQELLEEFKAKIEAHI</sequence>
<evidence type="ECO:0000313" key="14">
    <source>
        <dbReference type="EMBL" id="KAH7420483.1"/>
    </source>
</evidence>
<dbReference type="GO" id="GO:0009507">
    <property type="term" value="C:chloroplast"/>
    <property type="evidence" value="ECO:0007669"/>
    <property type="project" value="TreeGrafter"/>
</dbReference>
<accession>A0A8T2TF66</accession>
<dbReference type="SUPFAM" id="SSF55681">
    <property type="entry name" value="Class II aaRS and biotin synthetases"/>
    <property type="match status" value="1"/>
</dbReference>
<feature type="domain" description="TGS" evidence="13">
    <location>
        <begin position="102"/>
        <end position="166"/>
    </location>
</feature>
<dbReference type="SUPFAM" id="SSF55186">
    <property type="entry name" value="ThrRS/AlaRS common domain"/>
    <property type="match status" value="1"/>
</dbReference>
<comment type="catalytic activity">
    <reaction evidence="11">
        <text>tRNA(Thr) + L-threonine + ATP = L-threonyl-tRNA(Thr) + AMP + diphosphate + H(+)</text>
        <dbReference type="Rhea" id="RHEA:24624"/>
        <dbReference type="Rhea" id="RHEA-COMP:9670"/>
        <dbReference type="Rhea" id="RHEA-COMP:9704"/>
        <dbReference type="ChEBI" id="CHEBI:15378"/>
        <dbReference type="ChEBI" id="CHEBI:30616"/>
        <dbReference type="ChEBI" id="CHEBI:33019"/>
        <dbReference type="ChEBI" id="CHEBI:57926"/>
        <dbReference type="ChEBI" id="CHEBI:78442"/>
        <dbReference type="ChEBI" id="CHEBI:78534"/>
        <dbReference type="ChEBI" id="CHEBI:456215"/>
        <dbReference type="EC" id="6.1.1.3"/>
    </reaction>
</comment>
<dbReference type="Pfam" id="PF07973">
    <property type="entry name" value="tRNA_SAD"/>
    <property type="match status" value="1"/>
</dbReference>
<evidence type="ECO:0000256" key="7">
    <source>
        <dbReference type="ARBA" id="ARBA00022840"/>
    </source>
</evidence>
<dbReference type="OrthoDB" id="5423599at2759"/>
<keyword evidence="6" id="KW-0547">Nucleotide-binding</keyword>
<dbReference type="PANTHER" id="PTHR11451">
    <property type="entry name" value="THREONINE-TRNA LIGASE"/>
    <property type="match status" value="1"/>
</dbReference>
<evidence type="ECO:0000256" key="3">
    <source>
        <dbReference type="ARBA" id="ARBA00013163"/>
    </source>
</evidence>
<keyword evidence="9" id="KW-0030">Aminoacyl-tRNA synthetase</keyword>
<dbReference type="CDD" id="cd01667">
    <property type="entry name" value="TGS_ThrRS"/>
    <property type="match status" value="1"/>
</dbReference>
<evidence type="ECO:0000256" key="5">
    <source>
        <dbReference type="ARBA" id="ARBA00022598"/>
    </source>
</evidence>
<evidence type="ECO:0000256" key="8">
    <source>
        <dbReference type="ARBA" id="ARBA00022917"/>
    </source>
</evidence>
<comment type="similarity">
    <text evidence="2">Belongs to the class-II aminoacyl-tRNA synthetase family.</text>
</comment>
<name>A0A8T2TF66_CERRI</name>
<dbReference type="InterPro" id="IPR002314">
    <property type="entry name" value="aa-tRNA-synt_IIb"/>
</dbReference>
<dbReference type="InterPro" id="IPR002320">
    <property type="entry name" value="Thr-tRNA-ligase_IIa"/>
</dbReference>
<dbReference type="Pfam" id="PF02824">
    <property type="entry name" value="TGS"/>
    <property type="match status" value="1"/>
</dbReference>
<dbReference type="EC" id="6.1.1.3" evidence="3"/>
<dbReference type="InterPro" id="IPR012676">
    <property type="entry name" value="TGS-like"/>
</dbReference>
<dbReference type="GO" id="GO:0005524">
    <property type="term" value="F:ATP binding"/>
    <property type="evidence" value="ECO:0007669"/>
    <property type="project" value="UniProtKB-KW"/>
</dbReference>
<keyword evidence="15" id="KW-1185">Reference proteome</keyword>
<dbReference type="InterPro" id="IPR045864">
    <property type="entry name" value="aa-tRNA-synth_II/BPL/LPL"/>
</dbReference>
<dbReference type="InterPro" id="IPR004095">
    <property type="entry name" value="TGS"/>
</dbReference>
<dbReference type="PROSITE" id="PS50862">
    <property type="entry name" value="AA_TRNA_LIGASE_II"/>
    <property type="match status" value="1"/>
</dbReference>
<dbReference type="InterPro" id="IPR012947">
    <property type="entry name" value="tRNA_SAD"/>
</dbReference>
<dbReference type="SUPFAM" id="SSF52954">
    <property type="entry name" value="Class II aaRS ABD-related"/>
    <property type="match status" value="1"/>
</dbReference>
<dbReference type="CDD" id="cd00860">
    <property type="entry name" value="ThrRS_anticodon"/>
    <property type="match status" value="1"/>
</dbReference>
<keyword evidence="7" id="KW-0067">ATP-binding</keyword>
<dbReference type="InterPro" id="IPR018163">
    <property type="entry name" value="Thr/Ala-tRNA-synth_IIc_edit"/>
</dbReference>
<dbReference type="Gene3D" id="3.10.20.30">
    <property type="match status" value="1"/>
</dbReference>
<dbReference type="GO" id="GO:0006435">
    <property type="term" value="P:threonyl-tRNA aminoacylation"/>
    <property type="evidence" value="ECO:0007669"/>
    <property type="project" value="InterPro"/>
</dbReference>
<evidence type="ECO:0000256" key="11">
    <source>
        <dbReference type="ARBA" id="ARBA00049515"/>
    </source>
</evidence>
<dbReference type="InterPro" id="IPR006195">
    <property type="entry name" value="aa-tRNA-synth_II"/>
</dbReference>
<keyword evidence="8" id="KW-0648">Protein biosynthesis</keyword>
<proteinExistence type="inferred from homology"/>
<evidence type="ECO:0000256" key="1">
    <source>
        <dbReference type="ARBA" id="ARBA00004496"/>
    </source>
</evidence>
<dbReference type="InterPro" id="IPR036621">
    <property type="entry name" value="Anticodon-bd_dom_sf"/>
</dbReference>
<dbReference type="HAMAP" id="MF_00184">
    <property type="entry name" value="Thr_tRNA_synth"/>
    <property type="match status" value="1"/>
</dbReference>
<dbReference type="OMA" id="MMNQRLW"/>
<dbReference type="AlphaFoldDB" id="A0A8T2TF66"/>
<evidence type="ECO:0000256" key="9">
    <source>
        <dbReference type="ARBA" id="ARBA00023146"/>
    </source>
</evidence>
<organism evidence="14 15">
    <name type="scientific">Ceratopteris richardii</name>
    <name type="common">Triangle waterfern</name>
    <dbReference type="NCBI Taxonomy" id="49495"/>
    <lineage>
        <taxon>Eukaryota</taxon>
        <taxon>Viridiplantae</taxon>
        <taxon>Streptophyta</taxon>
        <taxon>Embryophyta</taxon>
        <taxon>Tracheophyta</taxon>
        <taxon>Polypodiopsida</taxon>
        <taxon>Polypodiidae</taxon>
        <taxon>Polypodiales</taxon>
        <taxon>Pteridineae</taxon>
        <taxon>Pteridaceae</taxon>
        <taxon>Parkerioideae</taxon>
        <taxon>Ceratopteris</taxon>
    </lineage>
</organism>
<dbReference type="FunFam" id="3.30.980.10:FF:000005">
    <property type="entry name" value="Threonyl-tRNA synthetase, mitochondrial"/>
    <property type="match status" value="1"/>
</dbReference>
<dbReference type="InterPro" id="IPR047246">
    <property type="entry name" value="ThrRS_anticodon"/>
</dbReference>
<protein>
    <recommendedName>
        <fullName evidence="3">threonine--tRNA ligase</fullName>
        <ecNumber evidence="3">6.1.1.3</ecNumber>
    </recommendedName>
    <alternativeName>
        <fullName evidence="10">Threonyl-tRNA synthetase</fullName>
    </alternativeName>
</protein>
<dbReference type="EMBL" id="CM035418">
    <property type="protein sequence ID" value="KAH7420483.1"/>
    <property type="molecule type" value="Genomic_DNA"/>
</dbReference>
<dbReference type="Gene3D" id="3.30.980.10">
    <property type="entry name" value="Threonyl-trna Synthetase, Chain A, domain 2"/>
    <property type="match status" value="1"/>
</dbReference>